<keyword evidence="2" id="KW-1185">Reference proteome</keyword>
<comment type="caution">
    <text evidence="1">The sequence shown here is derived from an EMBL/GenBank/DDBJ whole genome shotgun (WGS) entry which is preliminary data.</text>
</comment>
<dbReference type="AlphaFoldDB" id="A0A0V0XSR6"/>
<reference evidence="1 2" key="1">
    <citation type="submission" date="2015-01" db="EMBL/GenBank/DDBJ databases">
        <title>Evolution of Trichinella species and genotypes.</title>
        <authorList>
            <person name="Korhonen P.K."/>
            <person name="Edoardo P."/>
            <person name="Giuseppe L.R."/>
            <person name="Gasser R.B."/>
        </authorList>
    </citation>
    <scope>NUCLEOTIDE SEQUENCE [LARGE SCALE GENOMIC DNA]</scope>
    <source>
        <strain evidence="1">ISS2496</strain>
    </source>
</reference>
<sequence length="73" mass="8532">MRREWGTGHIEYNANSACSVILIAGNTLDSGHMERNNSIKNWDENSFILLIHLDHKFLSIWKITDIFAHEYSR</sequence>
<evidence type="ECO:0000313" key="1">
    <source>
        <dbReference type="EMBL" id="KRX90896.1"/>
    </source>
</evidence>
<gene>
    <name evidence="1" type="ORF">T12_895</name>
</gene>
<protein>
    <submittedName>
        <fullName evidence="1">Uncharacterized protein</fullName>
    </submittedName>
</protein>
<accession>A0A0V0XSR6</accession>
<organism evidence="1 2">
    <name type="scientific">Trichinella patagoniensis</name>
    <dbReference type="NCBI Taxonomy" id="990121"/>
    <lineage>
        <taxon>Eukaryota</taxon>
        <taxon>Metazoa</taxon>
        <taxon>Ecdysozoa</taxon>
        <taxon>Nematoda</taxon>
        <taxon>Enoplea</taxon>
        <taxon>Dorylaimia</taxon>
        <taxon>Trichinellida</taxon>
        <taxon>Trichinellidae</taxon>
        <taxon>Trichinella</taxon>
    </lineage>
</organism>
<dbReference type="Proteomes" id="UP000054783">
    <property type="component" value="Unassembled WGS sequence"/>
</dbReference>
<proteinExistence type="predicted"/>
<dbReference type="EMBL" id="JYDQ01004658">
    <property type="protein sequence ID" value="KRX90896.1"/>
    <property type="molecule type" value="Genomic_DNA"/>
</dbReference>
<name>A0A0V0XSR6_9BILA</name>
<evidence type="ECO:0000313" key="2">
    <source>
        <dbReference type="Proteomes" id="UP000054783"/>
    </source>
</evidence>